<comment type="caution">
    <text evidence="9">The sequence shown here is derived from an EMBL/GenBank/DDBJ whole genome shotgun (WGS) entry which is preliminary data.</text>
</comment>
<dbReference type="Pfam" id="PF01432">
    <property type="entry name" value="Peptidase_M3"/>
    <property type="match status" value="1"/>
</dbReference>
<evidence type="ECO:0000259" key="8">
    <source>
        <dbReference type="Pfam" id="PF01432"/>
    </source>
</evidence>
<accession>A0ABD2P397</accession>
<keyword evidence="4 7" id="KW-0378">Hydrolase</keyword>
<comment type="similarity">
    <text evidence="1 7">Belongs to the peptidase M3 family.</text>
</comment>
<dbReference type="AlphaFoldDB" id="A0ABD2P397"/>
<evidence type="ECO:0000256" key="7">
    <source>
        <dbReference type="RuleBase" id="RU003435"/>
    </source>
</evidence>
<feature type="domain" description="Peptidase M3A/M3B catalytic" evidence="8">
    <location>
        <begin position="51"/>
        <end position="377"/>
    </location>
</feature>
<sequence>MQYCPDHEIRWNLWQALVKRGSGYSDKDSATSIHIEEIRSQRHLMAELLDEYKEYFPYPSVLRGLFKLSEKLFNIVIKQRKDVSTWHKDVEFYDILEPHCSAPVAGFYLDPYATKENRIQNVNTNVWMVGIQNKSKVCDKIPLASLIFNFDLPSNGKPSLLSLKDVNNLFYRFGHALQHLLTRTSYSEVSGLSNIEWDMVEVSGHVFSHLLNNEEVIRSISSNYETGEKLPENLIKSILGIKKHMAGLDLCRELYLSAVDLELYSTNDYWVKIVKNLWPQFRSFPLDKYDSHLCSFTQIFTEEWAAAYYSHVWSRMIAADVYSAFKEVQGNDQQIVEVGKRYRDTFLALGGSVHSSKIFRHFRGRDPSPQAFLDSLGLNNE</sequence>
<proteinExistence type="inferred from homology"/>
<evidence type="ECO:0000313" key="9">
    <source>
        <dbReference type="EMBL" id="KAL3285218.1"/>
    </source>
</evidence>
<dbReference type="GO" id="GO:0046872">
    <property type="term" value="F:metal ion binding"/>
    <property type="evidence" value="ECO:0007669"/>
    <property type="project" value="UniProtKB-UniRule"/>
</dbReference>
<keyword evidence="10" id="KW-1185">Reference proteome</keyword>
<name>A0ABD2P397_9CUCU</name>
<dbReference type="EMBL" id="JABFTP020000165">
    <property type="protein sequence ID" value="KAL3285218.1"/>
    <property type="molecule type" value="Genomic_DNA"/>
</dbReference>
<dbReference type="Proteomes" id="UP001516400">
    <property type="component" value="Unassembled WGS sequence"/>
</dbReference>
<dbReference type="GO" id="GO:0008237">
    <property type="term" value="F:metallopeptidase activity"/>
    <property type="evidence" value="ECO:0007669"/>
    <property type="project" value="UniProtKB-KW"/>
</dbReference>
<dbReference type="InterPro" id="IPR024077">
    <property type="entry name" value="Neurolysin/TOP_dom2"/>
</dbReference>
<evidence type="ECO:0000256" key="3">
    <source>
        <dbReference type="ARBA" id="ARBA00022723"/>
    </source>
</evidence>
<evidence type="ECO:0000313" key="10">
    <source>
        <dbReference type="Proteomes" id="UP001516400"/>
    </source>
</evidence>
<comment type="cofactor">
    <cofactor evidence="7">
        <name>Zn(2+)</name>
        <dbReference type="ChEBI" id="CHEBI:29105"/>
    </cofactor>
    <text evidence="7">Binds 1 zinc ion.</text>
</comment>
<keyword evidence="5 7" id="KW-0862">Zinc</keyword>
<evidence type="ECO:0000256" key="1">
    <source>
        <dbReference type="ARBA" id="ARBA00006040"/>
    </source>
</evidence>
<evidence type="ECO:0000256" key="5">
    <source>
        <dbReference type="ARBA" id="ARBA00022833"/>
    </source>
</evidence>
<evidence type="ECO:0000256" key="2">
    <source>
        <dbReference type="ARBA" id="ARBA00022670"/>
    </source>
</evidence>
<dbReference type="InterPro" id="IPR001567">
    <property type="entry name" value="Pept_M3A_M3B_dom"/>
</dbReference>
<reference evidence="9 10" key="1">
    <citation type="journal article" date="2021" name="BMC Biol.">
        <title>Horizontally acquired antibacterial genes associated with adaptive radiation of ladybird beetles.</title>
        <authorList>
            <person name="Li H.S."/>
            <person name="Tang X.F."/>
            <person name="Huang Y.H."/>
            <person name="Xu Z.Y."/>
            <person name="Chen M.L."/>
            <person name="Du X.Y."/>
            <person name="Qiu B.Y."/>
            <person name="Chen P.T."/>
            <person name="Zhang W."/>
            <person name="Slipinski A."/>
            <person name="Escalona H.E."/>
            <person name="Waterhouse R.M."/>
            <person name="Zwick A."/>
            <person name="Pang H."/>
        </authorList>
    </citation>
    <scope>NUCLEOTIDE SEQUENCE [LARGE SCALE GENOMIC DNA]</scope>
    <source>
        <strain evidence="9">SYSU2018</strain>
    </source>
</reference>
<protein>
    <recommendedName>
        <fullName evidence="8">Peptidase M3A/M3B catalytic domain-containing protein</fullName>
    </recommendedName>
</protein>
<organism evidence="9 10">
    <name type="scientific">Cryptolaemus montrouzieri</name>
    <dbReference type="NCBI Taxonomy" id="559131"/>
    <lineage>
        <taxon>Eukaryota</taxon>
        <taxon>Metazoa</taxon>
        <taxon>Ecdysozoa</taxon>
        <taxon>Arthropoda</taxon>
        <taxon>Hexapoda</taxon>
        <taxon>Insecta</taxon>
        <taxon>Pterygota</taxon>
        <taxon>Neoptera</taxon>
        <taxon>Endopterygota</taxon>
        <taxon>Coleoptera</taxon>
        <taxon>Polyphaga</taxon>
        <taxon>Cucujiformia</taxon>
        <taxon>Coccinelloidea</taxon>
        <taxon>Coccinellidae</taxon>
        <taxon>Scymninae</taxon>
        <taxon>Scymnini</taxon>
        <taxon>Cryptolaemus</taxon>
    </lineage>
</organism>
<dbReference type="SUPFAM" id="SSF55486">
    <property type="entry name" value="Metalloproteases ('zincins'), catalytic domain"/>
    <property type="match status" value="1"/>
</dbReference>
<dbReference type="Gene3D" id="1.10.1370.10">
    <property type="entry name" value="Neurolysin, domain 3"/>
    <property type="match status" value="1"/>
</dbReference>
<evidence type="ECO:0000256" key="6">
    <source>
        <dbReference type="ARBA" id="ARBA00023049"/>
    </source>
</evidence>
<keyword evidence="3 7" id="KW-0479">Metal-binding</keyword>
<evidence type="ECO:0000256" key="4">
    <source>
        <dbReference type="ARBA" id="ARBA00022801"/>
    </source>
</evidence>
<dbReference type="Gene3D" id="3.40.390.10">
    <property type="entry name" value="Collagenase (Catalytic Domain)"/>
    <property type="match status" value="1"/>
</dbReference>
<dbReference type="InterPro" id="IPR024079">
    <property type="entry name" value="MetalloPept_cat_dom_sf"/>
</dbReference>
<gene>
    <name evidence="9" type="ORF">HHI36_019332</name>
</gene>
<dbReference type="PANTHER" id="PTHR11804">
    <property type="entry name" value="PROTEASE M3 THIMET OLIGOPEPTIDASE-RELATED"/>
    <property type="match status" value="1"/>
</dbReference>
<dbReference type="GO" id="GO:0006508">
    <property type="term" value="P:proteolysis"/>
    <property type="evidence" value="ECO:0007669"/>
    <property type="project" value="UniProtKB-KW"/>
</dbReference>
<keyword evidence="2 7" id="KW-0645">Protease</keyword>
<dbReference type="InterPro" id="IPR045090">
    <property type="entry name" value="Pept_M3A_M3B"/>
</dbReference>
<dbReference type="PANTHER" id="PTHR11804:SF83">
    <property type="entry name" value="LD37516P"/>
    <property type="match status" value="1"/>
</dbReference>
<keyword evidence="6 7" id="KW-0482">Metalloprotease</keyword>